<dbReference type="Gene3D" id="2.40.10.220">
    <property type="entry name" value="predicted glycosyltransferase like domains"/>
    <property type="match status" value="1"/>
</dbReference>
<evidence type="ECO:0000313" key="2">
    <source>
        <dbReference type="EMBL" id="WGZ92226.1"/>
    </source>
</evidence>
<dbReference type="Pfam" id="PF07238">
    <property type="entry name" value="PilZ"/>
    <property type="match status" value="1"/>
</dbReference>
<dbReference type="InterPro" id="IPR009875">
    <property type="entry name" value="PilZ_domain"/>
</dbReference>
<gene>
    <name evidence="2" type="ORF">QJT80_07005</name>
</gene>
<dbReference type="GO" id="GO:0035438">
    <property type="term" value="F:cyclic-di-GMP binding"/>
    <property type="evidence" value="ECO:0007669"/>
    <property type="project" value="InterPro"/>
</dbReference>
<dbReference type="AlphaFoldDB" id="A0AA95H7W0"/>
<dbReference type="Proteomes" id="UP001300672">
    <property type="component" value="Chromosome"/>
</dbReference>
<dbReference type="EMBL" id="CP124755">
    <property type="protein sequence ID" value="WGZ92226.1"/>
    <property type="molecule type" value="Genomic_DNA"/>
</dbReference>
<evidence type="ECO:0000259" key="1">
    <source>
        <dbReference type="Pfam" id="PF07238"/>
    </source>
</evidence>
<proteinExistence type="predicted"/>
<reference evidence="2" key="2">
    <citation type="submission" date="2023-04" db="EMBL/GenBank/DDBJ databases">
        <authorList>
            <person name="Beletskiy A.V."/>
            <person name="Mardanov A.V."/>
            <person name="Ravin N.V."/>
        </authorList>
    </citation>
    <scope>NUCLEOTIDE SEQUENCE</scope>
    <source>
        <strain evidence="2">GKL-01</strain>
    </source>
</reference>
<reference evidence="2" key="1">
    <citation type="journal article" date="2023" name="Int. J. Mol. Sci.">
        <title>Metagenomics Revealed a New Genus 'Candidatus Thiocaldithrix dubininis' gen. nov., sp. nov. and a New Species 'Candidatus Thiothrix putei' sp. nov. in the Family Thiotrichaceae, Some Members of Which Have Traits of Both Na+- and H+-Motive Energetics.</title>
        <authorList>
            <person name="Ravin N.V."/>
            <person name="Muntyan M.S."/>
            <person name="Smolyakov D.D."/>
            <person name="Rudenko T.S."/>
            <person name="Beletsky A.V."/>
            <person name="Mardanov A.V."/>
            <person name="Grabovich M.Y."/>
        </authorList>
    </citation>
    <scope>NUCLEOTIDE SEQUENCE</scope>
    <source>
        <strain evidence="2">GKL-01</strain>
    </source>
</reference>
<dbReference type="KEGG" id="tdu:QJT80_07005"/>
<accession>A0AA95H7W0</accession>
<sequence>MTIAQLVKSPVEGIPSLGLSLSDRHELHAHYMPFLKDAGLFVPTTEPFSLHQEIILQMRLAELGKRLTIPGRVVWLAPSQGQRQTEPGIGLQFTGEHRHKVKQFIEDVLGDLVKQTPAQTAY</sequence>
<feature type="domain" description="PilZ" evidence="1">
    <location>
        <begin position="21"/>
        <end position="105"/>
    </location>
</feature>
<protein>
    <submittedName>
        <fullName evidence="2">PilZ domain-containing protein</fullName>
    </submittedName>
</protein>
<name>A0AA95H7W0_9GAMM</name>
<organism evidence="2">
    <name type="scientific">Candidatus Thiocaldithrix dubininis</name>
    <dbReference type="NCBI Taxonomy" id="3080823"/>
    <lineage>
        <taxon>Bacteria</taxon>
        <taxon>Pseudomonadati</taxon>
        <taxon>Pseudomonadota</taxon>
        <taxon>Gammaproteobacteria</taxon>
        <taxon>Thiotrichales</taxon>
        <taxon>Thiotrichaceae</taxon>
        <taxon>Candidatus Thiocaldithrix</taxon>
    </lineage>
</organism>